<dbReference type="Proteomes" id="UP000190229">
    <property type="component" value="Unassembled WGS sequence"/>
</dbReference>
<dbReference type="Gene3D" id="3.30.70.1880">
    <property type="entry name" value="Protein of unknown function DUF881"/>
    <property type="match status" value="1"/>
</dbReference>
<name>A0A162UM22_9BACL</name>
<evidence type="ECO:0000313" key="3">
    <source>
        <dbReference type="EMBL" id="OPG16218.1"/>
    </source>
</evidence>
<comment type="caution">
    <text evidence="2">The sequence shown here is derived from an EMBL/GenBank/DDBJ whole genome shotgun (WGS) entry which is preliminary data.</text>
</comment>
<gene>
    <name evidence="2" type="ORF">AYW79_06660</name>
    <name evidence="3" type="ORF">B2M26_07860</name>
</gene>
<proteinExistence type="inferred from homology"/>
<dbReference type="EMBL" id="MWPS01000021">
    <property type="protein sequence ID" value="OPG16218.1"/>
    <property type="molecule type" value="Genomic_DNA"/>
</dbReference>
<dbReference type="PANTHER" id="PTHR37313:SF2">
    <property type="entry name" value="UPF0749 PROTEIN YLXX"/>
    <property type="match status" value="1"/>
</dbReference>
<evidence type="ECO:0008006" key="6">
    <source>
        <dbReference type="Google" id="ProtNLM"/>
    </source>
</evidence>
<reference evidence="2 4" key="1">
    <citation type="submission" date="2016-02" db="EMBL/GenBank/DDBJ databases">
        <title>Draft genome sequence of Acidibacillus ferrooxidans SLC66.</title>
        <authorList>
            <person name="Oliveira G."/>
            <person name="Nancucheo I."/>
            <person name="Dall'Agnol H."/>
            <person name="Johnson B."/>
            <person name="Oliveira R."/>
            <person name="Nunes G.L."/>
            <person name="Tzotzos G."/>
            <person name="Orellana S.C."/>
            <person name="Salim A.C."/>
            <person name="Araujo F.M."/>
        </authorList>
    </citation>
    <scope>NUCLEOTIDE SEQUENCE [LARGE SCALE GENOMIC DNA]</scope>
    <source>
        <strain evidence="2 4">SLC66</strain>
    </source>
</reference>
<evidence type="ECO:0000313" key="5">
    <source>
        <dbReference type="Proteomes" id="UP000190229"/>
    </source>
</evidence>
<accession>A0A162UM22</accession>
<dbReference type="EMBL" id="LSUQ01000014">
    <property type="protein sequence ID" value="OAG94186.1"/>
    <property type="molecule type" value="Genomic_DNA"/>
</dbReference>
<dbReference type="AlphaFoldDB" id="A0A162UM22"/>
<dbReference type="PANTHER" id="PTHR37313">
    <property type="entry name" value="UPF0749 PROTEIN RV1825"/>
    <property type="match status" value="1"/>
</dbReference>
<dbReference type="InterPro" id="IPR010273">
    <property type="entry name" value="DUF881"/>
</dbReference>
<comment type="similarity">
    <text evidence="1">Belongs to the UPF0749 family.</text>
</comment>
<evidence type="ECO:0000256" key="1">
    <source>
        <dbReference type="ARBA" id="ARBA00009108"/>
    </source>
</evidence>
<evidence type="ECO:0000313" key="4">
    <source>
        <dbReference type="Proteomes" id="UP000077421"/>
    </source>
</evidence>
<sequence>MIFARGEVFEAMESASRQIAAFTVVLSVLGMMLAVQYRDVTLGGAALFSTMPDISGAVSRLDAVDAENHRLLEQTRVTEQKINKLESQMIQEGGASSQALLLMRSAALLNGSTNVHGPGVTLTIRDGHLTGFAYEQFLTHDWDLRSVVNELFLAGADAVSINQVRITMQTGIFCIGPLIRVGSAKLGPPFVIRAIGNKTLLTDALNLPGGVLDALRAANRGLQVSKPVAHSDVQILAAGGVG</sequence>
<dbReference type="Pfam" id="PF05949">
    <property type="entry name" value="DUF881"/>
    <property type="match status" value="1"/>
</dbReference>
<reference evidence="3 5" key="2">
    <citation type="submission" date="2017-02" db="EMBL/GenBank/DDBJ databases">
        <title>Draft genome of Acidibacillus ferrooxidans Huett2.</title>
        <authorList>
            <person name="Schopf S."/>
        </authorList>
    </citation>
    <scope>NUCLEOTIDE SEQUENCE [LARGE SCALE GENOMIC DNA]</scope>
    <source>
        <strain evidence="3 5">Huett2</strain>
    </source>
</reference>
<evidence type="ECO:0000313" key="2">
    <source>
        <dbReference type="EMBL" id="OAG94186.1"/>
    </source>
</evidence>
<protein>
    <recommendedName>
        <fullName evidence="6">DUF881 domain-containing protein</fullName>
    </recommendedName>
</protein>
<keyword evidence="5" id="KW-1185">Reference proteome</keyword>
<dbReference type="Proteomes" id="UP000077421">
    <property type="component" value="Unassembled WGS sequence"/>
</dbReference>
<dbReference type="STRING" id="1765683.B2M26_07860"/>
<organism evidence="2 4">
    <name type="scientific">Ferroacidibacillus organovorans</name>
    <dbReference type="NCBI Taxonomy" id="1765683"/>
    <lineage>
        <taxon>Bacteria</taxon>
        <taxon>Bacillati</taxon>
        <taxon>Bacillota</taxon>
        <taxon>Bacilli</taxon>
        <taxon>Bacillales</taxon>
        <taxon>Alicyclobacillaceae</taxon>
        <taxon>Ferroacidibacillus</taxon>
    </lineage>
</organism>